<dbReference type="EMBL" id="MIJZ01000014">
    <property type="protein sequence ID" value="OEG11066.1"/>
    <property type="molecule type" value="Genomic_DNA"/>
</dbReference>
<proteinExistence type="inferred from homology"/>
<protein>
    <recommendedName>
        <fullName evidence="2">UPF0473 protein BCR21_10630</fullName>
    </recommendedName>
</protein>
<sequence>MSTITYNDYHEDNDETILLDKSGKEVSYEVLLAIDRKKEFGKNYMLIYPSNSDHEDIELEAYSYVENEEGTGGDLTSIKTDAEWDMIEEVFNQFMD</sequence>
<dbReference type="RefSeq" id="WP_069646813.1">
    <property type="nucleotide sequence ID" value="NZ_MIJZ01000014.1"/>
</dbReference>
<dbReference type="PANTHER" id="PTHR40066:SF1">
    <property type="entry name" value="UPF0473 PROTEIN CBO2561_CLC_2432"/>
    <property type="match status" value="1"/>
</dbReference>
<dbReference type="Pfam" id="PF06949">
    <property type="entry name" value="DUF1292"/>
    <property type="match status" value="1"/>
</dbReference>
<evidence type="ECO:0000313" key="4">
    <source>
        <dbReference type="Proteomes" id="UP000094068"/>
    </source>
</evidence>
<keyword evidence="4" id="KW-1185">Reference proteome</keyword>
<accession>A0A1E5GEA9</accession>
<dbReference type="AlphaFoldDB" id="A0A1E5GEA9"/>
<comment type="similarity">
    <text evidence="1 2">Belongs to the UPF0473 family.</text>
</comment>
<name>A0A1E5GEA9_9ENTE</name>
<gene>
    <name evidence="3" type="ORF">BCR21_10630</name>
</gene>
<evidence type="ECO:0000256" key="1">
    <source>
        <dbReference type="ARBA" id="ARBA00008439"/>
    </source>
</evidence>
<dbReference type="HAMAP" id="MF_01448">
    <property type="entry name" value="UPF0473"/>
    <property type="match status" value="1"/>
</dbReference>
<organism evidence="3 4">
    <name type="scientific">Enterococcus ureasiticus</name>
    <dbReference type="NCBI Taxonomy" id="903984"/>
    <lineage>
        <taxon>Bacteria</taxon>
        <taxon>Bacillati</taxon>
        <taxon>Bacillota</taxon>
        <taxon>Bacilli</taxon>
        <taxon>Lactobacillales</taxon>
        <taxon>Enterococcaceae</taxon>
        <taxon>Enterococcus</taxon>
    </lineage>
</organism>
<reference evidence="4" key="1">
    <citation type="submission" date="2016-09" db="EMBL/GenBank/DDBJ databases">
        <authorList>
            <person name="Gulvik C.A."/>
        </authorList>
    </citation>
    <scope>NUCLEOTIDE SEQUENCE [LARGE SCALE GENOMIC DNA]</scope>
    <source>
        <strain evidence="4">DSM 23328</strain>
    </source>
</reference>
<dbReference type="NCBIfam" id="NF010215">
    <property type="entry name" value="PRK13678.1-2"/>
    <property type="match status" value="1"/>
</dbReference>
<evidence type="ECO:0000313" key="3">
    <source>
        <dbReference type="EMBL" id="OEG11066.1"/>
    </source>
</evidence>
<dbReference type="STRING" id="903984.BCR21_10630"/>
<dbReference type="Proteomes" id="UP000094068">
    <property type="component" value="Unassembled WGS sequence"/>
</dbReference>
<comment type="caution">
    <text evidence="3">The sequence shown here is derived from an EMBL/GenBank/DDBJ whole genome shotgun (WGS) entry which is preliminary data.</text>
</comment>
<dbReference type="InterPro" id="IPR009711">
    <property type="entry name" value="UPF0473"/>
</dbReference>
<evidence type="ECO:0000256" key="2">
    <source>
        <dbReference type="HAMAP-Rule" id="MF_01448"/>
    </source>
</evidence>
<dbReference type="PANTHER" id="PTHR40066">
    <property type="entry name" value="UPF0473 PROTEIN CBO2561/CLC_2432"/>
    <property type="match status" value="1"/>
</dbReference>